<dbReference type="EMBL" id="AM180088">
    <property type="protein sequence ID" value="CAJ52183.1"/>
    <property type="molecule type" value="Genomic_DNA"/>
</dbReference>
<sequence>MAICLLTMNQHIRSPFDSVTRRQALAIGASAAVASTAGCSTVLDAVGNRIFEQVNLFNQLNQEVSGSIEVVDPDGETVLDTSFDVPSTESDGESNIVAYADVWTTTGEYHVDLELADSVIAGNSGLNQQFSITSIEEEIVAISIGSSEESEPIALRVGESFSDLAQTNKTS</sequence>
<dbReference type="HOGENOM" id="CLU_098905_0_0_2"/>
<organism evidence="1 2">
    <name type="scientific">Haloquadratum walsbyi (strain DSM 16790 / HBSQ001)</name>
    <dbReference type="NCBI Taxonomy" id="362976"/>
    <lineage>
        <taxon>Archaea</taxon>
        <taxon>Methanobacteriati</taxon>
        <taxon>Methanobacteriota</taxon>
        <taxon>Stenosarchaea group</taxon>
        <taxon>Halobacteria</taxon>
        <taxon>Halobacteriales</taxon>
        <taxon>Haloferacaceae</taxon>
        <taxon>Haloquadratum</taxon>
    </lineage>
</organism>
<accession>Q18II9</accession>
<dbReference type="AlphaFoldDB" id="Q18II9"/>
<gene>
    <name evidence="1" type="ordered locus">HQ_2056A</name>
</gene>
<keyword evidence="2" id="KW-1185">Reference proteome</keyword>
<dbReference type="Proteomes" id="UP000001975">
    <property type="component" value="Chromosome"/>
</dbReference>
<name>Q18II9_HALWD</name>
<protein>
    <submittedName>
        <fullName evidence="1">Uncharacterized protein</fullName>
    </submittedName>
</protein>
<dbReference type="KEGG" id="hwa:HQ_2056A"/>
<evidence type="ECO:0000313" key="1">
    <source>
        <dbReference type="EMBL" id="CAJ52183.1"/>
    </source>
</evidence>
<reference evidence="1 2" key="1">
    <citation type="journal article" date="2006" name="BMC Genomics">
        <title>The genome of the square archaeon Haloquadratum walsbyi: life at the limits of water activity.</title>
        <authorList>
            <person name="Bolhuis H.H."/>
            <person name="Palm P.P."/>
            <person name="Wende A.W."/>
            <person name="Falb M.M."/>
            <person name="Rampp M.M."/>
            <person name="Rodriguez-Valera F.F."/>
            <person name="Pfeiffer F.F."/>
            <person name="Oesterhelt D.D."/>
        </authorList>
    </citation>
    <scope>NUCLEOTIDE SEQUENCE [LARGE SCALE GENOMIC DNA]</scope>
    <source>
        <strain evidence="2">DSM 16790 / HBSQ001</strain>
    </source>
</reference>
<dbReference type="eggNOG" id="arCOG06432">
    <property type="taxonomic scope" value="Archaea"/>
</dbReference>
<proteinExistence type="predicted"/>
<evidence type="ECO:0000313" key="2">
    <source>
        <dbReference type="Proteomes" id="UP000001975"/>
    </source>
</evidence>